<gene>
    <name evidence="1" type="ORF">QR98_0028700</name>
</gene>
<proteinExistence type="predicted"/>
<dbReference type="Proteomes" id="UP000616769">
    <property type="component" value="Unassembled WGS sequence"/>
</dbReference>
<sequence>MNASSAQVSQFLIISSQYDNNLAFHFFSPSSLIRLDNCHLKTPKCTNGVCLDHLCHCNDGFGGKGCDIPAYLQKIVEFFQTN</sequence>
<dbReference type="VEuPathDB" id="VectorBase:SSCA007300"/>
<dbReference type="Gene3D" id="2.10.25.10">
    <property type="entry name" value="Laminin"/>
    <property type="match status" value="1"/>
</dbReference>
<name>A0A132A0E8_SARSC</name>
<evidence type="ECO:0008006" key="3">
    <source>
        <dbReference type="Google" id="ProtNLM"/>
    </source>
</evidence>
<organism evidence="1 2">
    <name type="scientific">Sarcoptes scabiei</name>
    <name type="common">Itch mite</name>
    <name type="synonym">Acarus scabiei</name>
    <dbReference type="NCBI Taxonomy" id="52283"/>
    <lineage>
        <taxon>Eukaryota</taxon>
        <taxon>Metazoa</taxon>
        <taxon>Ecdysozoa</taxon>
        <taxon>Arthropoda</taxon>
        <taxon>Chelicerata</taxon>
        <taxon>Arachnida</taxon>
        <taxon>Acari</taxon>
        <taxon>Acariformes</taxon>
        <taxon>Sarcoptiformes</taxon>
        <taxon>Astigmata</taxon>
        <taxon>Psoroptidia</taxon>
        <taxon>Sarcoptoidea</taxon>
        <taxon>Sarcoptidae</taxon>
        <taxon>Sarcoptinae</taxon>
        <taxon>Sarcoptes</taxon>
    </lineage>
</organism>
<protein>
    <recommendedName>
        <fullName evidence="3">EGF-like domain-containing protein</fullName>
    </recommendedName>
</protein>
<comment type="caution">
    <text evidence="1">The sequence shown here is derived from an EMBL/GenBank/DDBJ whole genome shotgun (WGS) entry which is preliminary data.</text>
</comment>
<dbReference type="EMBL" id="JXLN01008777">
    <property type="protein sequence ID" value="KPM04424.1"/>
    <property type="molecule type" value="Genomic_DNA"/>
</dbReference>
<evidence type="ECO:0000313" key="2">
    <source>
        <dbReference type="Proteomes" id="UP000616769"/>
    </source>
</evidence>
<evidence type="ECO:0000313" key="1">
    <source>
        <dbReference type="EMBL" id="KPM04424.1"/>
    </source>
</evidence>
<dbReference type="AlphaFoldDB" id="A0A132A0E8"/>
<reference evidence="1 2" key="1">
    <citation type="journal article" date="2015" name="Parasit. Vectors">
        <title>Draft genome of the scabies mite.</title>
        <authorList>
            <person name="Rider S.D.Jr."/>
            <person name="Morgan M.S."/>
            <person name="Arlian L.G."/>
        </authorList>
    </citation>
    <scope>NUCLEOTIDE SEQUENCE [LARGE SCALE GENOMIC DNA]</scope>
    <source>
        <strain evidence="1">Arlian Lab</strain>
    </source>
</reference>
<accession>A0A132A0E8</accession>